<dbReference type="InterPro" id="IPR015163">
    <property type="entry name" value="Cdc6_C"/>
</dbReference>
<dbReference type="Pfam" id="PF00004">
    <property type="entry name" value="AAA"/>
    <property type="match status" value="1"/>
</dbReference>
<dbReference type="eggNOG" id="KOG2227">
    <property type="taxonomic scope" value="Eukaryota"/>
</dbReference>
<evidence type="ECO:0000313" key="11">
    <source>
        <dbReference type="EMBL" id="CCH41716.1"/>
    </source>
</evidence>
<dbReference type="AlphaFoldDB" id="K0KFL2"/>
<dbReference type="GO" id="GO:0033314">
    <property type="term" value="P:mitotic DNA replication checkpoint signaling"/>
    <property type="evidence" value="ECO:0007669"/>
    <property type="project" value="TreeGrafter"/>
</dbReference>
<sequence length="610" mass="68630">MSQSTPSTTITPTTPTTPGRVSKVLSMLKSSLTPNSIQPRSRKRSSSTINGNKISIPMSPGQSPVKVQSHIQNFENLEQSPIKRQKIQHSLESPPNTPTKSKPSTTTTQIQSTTIQSPVKKLDFKQFITKPNDSLISPPVTPIKSDKDVLISENLLTTKKLNLIEHNPEEDKENIEPKTHEPQQTQPQKSIYAEAKSLFQRSSLITNTFTLPQREQESQAFQQFIENNLSSQTSNSLYISGPPGTGKTAQTLLTLSKWINTNQHGVQLSSVDSQQLKIGYTMINCMILPQIKYIFQDIYKNLTGKNCSSIINSKTELLNYLTSGDDQMNIIVLDELDKLITQDQQILFELFSWTIQPNSKIILIGISNSLDMIDRLLPRLKINGLNPNTLSFLPYTSEQIKQIIISKLKTLIPSSSNSNEIPIIHPAAIQLAAKKSSNNTGDLRKAFDICRSSIEIVEKEVRGNILQENSNHLMLNWETAPKVKINHIARVCALVFDNHQTQRLKRLNLQQKFIICVLIKKESENQGIITMNSLFEYYIQNIKIDKLIGVLKKGEFLEVLTALESIGVIKMIRSNKEYSQMKLNSSLSKKDLKLIVQGINILETFMEGLV</sequence>
<evidence type="ECO:0000256" key="3">
    <source>
        <dbReference type="ARBA" id="ARBA00022705"/>
    </source>
</evidence>
<feature type="domain" description="ATPase AAA-type core" evidence="8">
    <location>
        <begin position="238"/>
        <end position="379"/>
    </location>
</feature>
<evidence type="ECO:0000256" key="5">
    <source>
        <dbReference type="ARBA" id="ARBA00023306"/>
    </source>
</evidence>
<dbReference type="EMBL" id="CAIF01000028">
    <property type="protein sequence ID" value="CCH41716.1"/>
    <property type="molecule type" value="Genomic_DNA"/>
</dbReference>
<dbReference type="GO" id="GO:0006270">
    <property type="term" value="P:DNA replication initiation"/>
    <property type="evidence" value="ECO:0007669"/>
    <property type="project" value="UniProtKB-UniRule"/>
</dbReference>
<dbReference type="GO" id="GO:0051301">
    <property type="term" value="P:cell division"/>
    <property type="evidence" value="ECO:0007669"/>
    <property type="project" value="UniProtKB-UniRule"/>
</dbReference>
<dbReference type="FunCoup" id="K0KFL2">
    <property type="interactions" value="1143"/>
</dbReference>
<dbReference type="CDD" id="cd00009">
    <property type="entry name" value="AAA"/>
    <property type="match status" value="1"/>
</dbReference>
<dbReference type="PIRSF" id="PIRSF001767">
    <property type="entry name" value="Cdc6"/>
    <property type="match status" value="1"/>
</dbReference>
<evidence type="ECO:0000256" key="4">
    <source>
        <dbReference type="ARBA" id="ARBA00023242"/>
    </source>
</evidence>
<evidence type="ECO:0000256" key="2">
    <source>
        <dbReference type="ARBA" id="ARBA00022618"/>
    </source>
</evidence>
<dbReference type="InterPro" id="IPR054425">
    <property type="entry name" value="Cdc6_ORC1-like_ATPase_lid"/>
</dbReference>
<dbReference type="PANTHER" id="PTHR10763">
    <property type="entry name" value="CELL DIVISION CONTROL PROTEIN 6-RELATED"/>
    <property type="match status" value="1"/>
</dbReference>
<evidence type="ECO:0000259" key="10">
    <source>
        <dbReference type="Pfam" id="PF22606"/>
    </source>
</evidence>
<dbReference type="InterPro" id="IPR003959">
    <property type="entry name" value="ATPase_AAA_core"/>
</dbReference>
<dbReference type="SUPFAM" id="SSF52540">
    <property type="entry name" value="P-loop containing nucleoside triphosphate hydrolases"/>
    <property type="match status" value="1"/>
</dbReference>
<keyword evidence="2" id="KW-0132">Cell division</keyword>
<feature type="region of interest" description="Disordered" evidence="7">
    <location>
        <begin position="30"/>
        <end position="65"/>
    </location>
</feature>
<keyword evidence="4" id="KW-0539">Nucleus</keyword>
<dbReference type="Proteomes" id="UP000009328">
    <property type="component" value="Unassembled WGS sequence"/>
</dbReference>
<dbReference type="Pfam" id="PF09079">
    <property type="entry name" value="WHD_Cdc6"/>
    <property type="match status" value="1"/>
</dbReference>
<feature type="compositionally biased region" description="Low complexity" evidence="7">
    <location>
        <begin position="98"/>
        <end position="114"/>
    </location>
</feature>
<dbReference type="Pfam" id="PF22606">
    <property type="entry name" value="Cdc6-ORC-like_ATPase_lid"/>
    <property type="match status" value="1"/>
</dbReference>
<dbReference type="GO" id="GO:0003688">
    <property type="term" value="F:DNA replication origin binding"/>
    <property type="evidence" value="ECO:0007669"/>
    <property type="project" value="TreeGrafter"/>
</dbReference>
<dbReference type="Gene3D" id="1.10.8.60">
    <property type="match status" value="1"/>
</dbReference>
<keyword evidence="12" id="KW-1185">Reference proteome</keyword>
<evidence type="ECO:0000256" key="7">
    <source>
        <dbReference type="SAM" id="MobiDB-lite"/>
    </source>
</evidence>
<dbReference type="InterPro" id="IPR016314">
    <property type="entry name" value="Cdc6/18"/>
</dbReference>
<feature type="domain" description="Cdc6/ORC1-like ATPase lid" evidence="10">
    <location>
        <begin position="395"/>
        <end position="460"/>
    </location>
</feature>
<dbReference type="InParanoid" id="K0KFL2"/>
<dbReference type="GO" id="GO:0005634">
    <property type="term" value="C:nucleus"/>
    <property type="evidence" value="ECO:0007669"/>
    <property type="project" value="UniProtKB-SubCell"/>
</dbReference>
<accession>K0KFL2</accession>
<organism evidence="11 12">
    <name type="scientific">Wickerhamomyces ciferrii (strain ATCC 14091 / BCRC 22168 / CBS 111 / JCM 3599 / NBRC 0793 / NRRL Y-1031 F-60-10)</name>
    <name type="common">Yeast</name>
    <name type="synonym">Pichia ciferrii</name>
    <dbReference type="NCBI Taxonomy" id="1206466"/>
    <lineage>
        <taxon>Eukaryota</taxon>
        <taxon>Fungi</taxon>
        <taxon>Dikarya</taxon>
        <taxon>Ascomycota</taxon>
        <taxon>Saccharomycotina</taxon>
        <taxon>Saccharomycetes</taxon>
        <taxon>Phaffomycetales</taxon>
        <taxon>Wickerhamomycetaceae</taxon>
        <taxon>Wickerhamomyces</taxon>
    </lineage>
</organism>
<dbReference type="STRING" id="1206466.K0KFL2"/>
<proteinExistence type="inferred from homology"/>
<evidence type="ECO:0000313" key="12">
    <source>
        <dbReference type="Proteomes" id="UP000009328"/>
    </source>
</evidence>
<evidence type="ECO:0000256" key="6">
    <source>
        <dbReference type="PIRNR" id="PIRNR001767"/>
    </source>
</evidence>
<evidence type="ECO:0000259" key="9">
    <source>
        <dbReference type="Pfam" id="PF09079"/>
    </source>
</evidence>
<gene>
    <name evidence="11" type="ORF">BN7_1257</name>
</gene>
<keyword evidence="5" id="KW-0131">Cell cycle</keyword>
<dbReference type="HOGENOM" id="CLU_012774_2_0_1"/>
<dbReference type="GO" id="GO:0005524">
    <property type="term" value="F:ATP binding"/>
    <property type="evidence" value="ECO:0007669"/>
    <property type="project" value="InterPro"/>
</dbReference>
<dbReference type="InterPro" id="IPR027417">
    <property type="entry name" value="P-loop_NTPase"/>
</dbReference>
<comment type="caution">
    <text evidence="11">The sequence shown here is derived from an EMBL/GenBank/DDBJ whole genome shotgun (WGS) entry which is preliminary data.</text>
</comment>
<feature type="region of interest" description="Disordered" evidence="7">
    <location>
        <begin position="88"/>
        <end position="114"/>
    </location>
</feature>
<dbReference type="PANTHER" id="PTHR10763:SF26">
    <property type="entry name" value="CELL DIVISION CONTROL PROTEIN 6 HOMOLOG"/>
    <property type="match status" value="1"/>
</dbReference>
<keyword evidence="3" id="KW-0235">DNA replication</keyword>
<protein>
    <recommendedName>
        <fullName evidence="6">Cell division control protein</fullName>
    </recommendedName>
</protein>
<dbReference type="Gene3D" id="3.40.50.300">
    <property type="entry name" value="P-loop containing nucleotide triphosphate hydrolases"/>
    <property type="match status" value="1"/>
</dbReference>
<comment type="subcellular location">
    <subcellularLocation>
        <location evidence="1">Nucleus</location>
    </subcellularLocation>
</comment>
<feature type="region of interest" description="Disordered" evidence="7">
    <location>
        <begin position="1"/>
        <end position="20"/>
    </location>
</feature>
<feature type="domain" description="Cdc6 C-terminal" evidence="9">
    <location>
        <begin position="503"/>
        <end position="582"/>
    </location>
</feature>
<name>K0KFL2_WICCF</name>
<dbReference type="GO" id="GO:0016887">
    <property type="term" value="F:ATP hydrolysis activity"/>
    <property type="evidence" value="ECO:0007669"/>
    <property type="project" value="InterPro"/>
</dbReference>
<evidence type="ECO:0000259" key="8">
    <source>
        <dbReference type="Pfam" id="PF00004"/>
    </source>
</evidence>
<reference evidence="11 12" key="1">
    <citation type="journal article" date="2012" name="Eukaryot. Cell">
        <title>Draft genome sequence of Wickerhamomyces ciferrii NRRL Y-1031 F-60-10.</title>
        <authorList>
            <person name="Schneider J."/>
            <person name="Andrea H."/>
            <person name="Blom J."/>
            <person name="Jaenicke S."/>
            <person name="Ruckert C."/>
            <person name="Schorsch C."/>
            <person name="Szczepanowski R."/>
            <person name="Farwick M."/>
            <person name="Goesmann A."/>
            <person name="Puhler A."/>
            <person name="Schaffer S."/>
            <person name="Tauch A."/>
            <person name="Kohler T."/>
            <person name="Brinkrolf K."/>
        </authorList>
    </citation>
    <scope>NUCLEOTIDE SEQUENCE [LARGE SCALE GENOMIC DNA]</scope>
    <source>
        <strain evidence="12">ATCC 14091 / BCRC 22168 / CBS 111 / JCM 3599 / NBRC 0793 / NRRL Y-1031 F-60-10</strain>
    </source>
</reference>
<comment type="similarity">
    <text evidence="6">Belongs to the CDC6/cdc18 family.</text>
</comment>
<evidence type="ECO:0000256" key="1">
    <source>
        <dbReference type="ARBA" id="ARBA00004123"/>
    </source>
</evidence>
<dbReference type="InterPro" id="IPR050311">
    <property type="entry name" value="ORC1/CDC6"/>
</dbReference>